<name>D2VRN8_NAEGR</name>
<sequence length="251" mass="29684">MDQIFQQTKDYFEQLDQVKEKIQSCTRDLDEPLALLQGIFHKIHQNKSNYKEHITELCSSSNQYIQKCSESLMRLSESIPENSYYKYYNMWQYRLSNLCSLIALKHFLTKDLEDDLDHALITKDQVEQLLGIDKMKNFYLPLEDYLYGLCNLFSELNRYCVNCVIRLDFAKPFQIKEFLTQLYDGFKLLNLKNDSLRKRFDAIKYDVKRCEEIVYDLSIRGLNPSGKSVNISADINPITKNLDDNTMQQDQ</sequence>
<dbReference type="GeneID" id="8851066"/>
<dbReference type="eggNOG" id="KOG3067">
    <property type="taxonomic scope" value="Eukaryota"/>
</dbReference>
<dbReference type="InterPro" id="IPR036081">
    <property type="entry name" value="Translin_sf"/>
</dbReference>
<dbReference type="InParanoid" id="D2VRN8"/>
<dbReference type="GO" id="GO:0005634">
    <property type="term" value="C:nucleus"/>
    <property type="evidence" value="ECO:0007669"/>
    <property type="project" value="UniProtKB-SubCell"/>
</dbReference>
<dbReference type="Pfam" id="PF01997">
    <property type="entry name" value="Translin"/>
    <property type="match status" value="1"/>
</dbReference>
<dbReference type="GO" id="GO:0005737">
    <property type="term" value="C:cytoplasm"/>
    <property type="evidence" value="ECO:0007669"/>
    <property type="project" value="UniProtKB-SubCell"/>
</dbReference>
<organism evidence="9">
    <name type="scientific">Naegleria gruberi</name>
    <name type="common">Amoeba</name>
    <dbReference type="NCBI Taxonomy" id="5762"/>
    <lineage>
        <taxon>Eukaryota</taxon>
        <taxon>Discoba</taxon>
        <taxon>Heterolobosea</taxon>
        <taxon>Tetramitia</taxon>
        <taxon>Eutetramitia</taxon>
        <taxon>Vahlkampfiidae</taxon>
        <taxon>Naegleria</taxon>
    </lineage>
</organism>
<dbReference type="Proteomes" id="UP000006671">
    <property type="component" value="Unassembled WGS sequence"/>
</dbReference>
<keyword evidence="5" id="KW-0694">RNA-binding</keyword>
<dbReference type="KEGG" id="ngr:NAEGRDRAFT_71651"/>
<dbReference type="EMBL" id="GG738892">
    <property type="protein sequence ID" value="EFC40425.1"/>
    <property type="molecule type" value="Genomic_DNA"/>
</dbReference>
<proteinExistence type="inferred from homology"/>
<dbReference type="VEuPathDB" id="AmoebaDB:NAEGRDRAFT_71651"/>
<dbReference type="OrthoDB" id="829at2759"/>
<dbReference type="RefSeq" id="XP_002673169.1">
    <property type="nucleotide sequence ID" value="XM_002673123.1"/>
</dbReference>
<keyword evidence="7" id="KW-0539">Nucleus</keyword>
<dbReference type="GO" id="GO:0003723">
    <property type="term" value="F:RNA binding"/>
    <property type="evidence" value="ECO:0007669"/>
    <property type="project" value="UniProtKB-KW"/>
</dbReference>
<accession>D2VRN8</accession>
<dbReference type="Gene3D" id="1.20.58.200">
    <property type="entry name" value="Translin, domain 2"/>
    <property type="match status" value="1"/>
</dbReference>
<dbReference type="InterPro" id="IPR002848">
    <property type="entry name" value="Translin_fam"/>
</dbReference>
<evidence type="ECO:0000256" key="1">
    <source>
        <dbReference type="ARBA" id="ARBA00004123"/>
    </source>
</evidence>
<evidence type="ECO:0000256" key="5">
    <source>
        <dbReference type="ARBA" id="ARBA00022884"/>
    </source>
</evidence>
<evidence type="ECO:0000256" key="4">
    <source>
        <dbReference type="ARBA" id="ARBA00022490"/>
    </source>
</evidence>
<protein>
    <submittedName>
        <fullName evidence="8">Predicted protein</fullName>
    </submittedName>
</protein>
<dbReference type="CDD" id="cd14819">
    <property type="entry name" value="Translin"/>
    <property type="match status" value="1"/>
</dbReference>
<keyword evidence="9" id="KW-1185">Reference proteome</keyword>
<dbReference type="InterPro" id="IPR016068">
    <property type="entry name" value="Translin_N"/>
</dbReference>
<keyword evidence="4" id="KW-0963">Cytoplasm</keyword>
<gene>
    <name evidence="8" type="ORF">NAEGRDRAFT_71651</name>
</gene>
<dbReference type="Gene3D" id="1.20.58.190">
    <property type="entry name" value="Translin, domain 1"/>
    <property type="match status" value="1"/>
</dbReference>
<reference evidence="8 9" key="1">
    <citation type="journal article" date="2010" name="Cell">
        <title>The genome of Naegleria gruberi illuminates early eukaryotic versatility.</title>
        <authorList>
            <person name="Fritz-Laylin L.K."/>
            <person name="Prochnik S.E."/>
            <person name="Ginger M.L."/>
            <person name="Dacks J.B."/>
            <person name="Carpenter M.L."/>
            <person name="Field M.C."/>
            <person name="Kuo A."/>
            <person name="Paredez A."/>
            <person name="Chapman J."/>
            <person name="Pham J."/>
            <person name="Shu S."/>
            <person name="Neupane R."/>
            <person name="Cipriano M."/>
            <person name="Mancuso J."/>
            <person name="Tu H."/>
            <person name="Salamov A."/>
            <person name="Lindquist E."/>
            <person name="Shapiro H."/>
            <person name="Lucas S."/>
            <person name="Grigoriev I.V."/>
            <person name="Cande W.Z."/>
            <person name="Fulton C."/>
            <person name="Rokhsar D.S."/>
            <person name="Dawson S.C."/>
        </authorList>
    </citation>
    <scope>NUCLEOTIDE SEQUENCE [LARGE SCALE GENOMIC DNA]</scope>
    <source>
        <strain evidence="8 9">NEG-M</strain>
    </source>
</reference>
<dbReference type="GO" id="GO:0016070">
    <property type="term" value="P:RNA metabolic process"/>
    <property type="evidence" value="ECO:0007669"/>
    <property type="project" value="InterPro"/>
</dbReference>
<dbReference type="STRING" id="5762.D2VRN8"/>
<dbReference type="GO" id="GO:0043565">
    <property type="term" value="F:sequence-specific DNA binding"/>
    <property type="evidence" value="ECO:0007669"/>
    <property type="project" value="InterPro"/>
</dbReference>
<dbReference type="InterPro" id="IPR033956">
    <property type="entry name" value="Translin"/>
</dbReference>
<dbReference type="GO" id="GO:0003697">
    <property type="term" value="F:single-stranded DNA binding"/>
    <property type="evidence" value="ECO:0007669"/>
    <property type="project" value="InterPro"/>
</dbReference>
<evidence type="ECO:0000256" key="7">
    <source>
        <dbReference type="ARBA" id="ARBA00023242"/>
    </source>
</evidence>
<evidence type="ECO:0000313" key="8">
    <source>
        <dbReference type="EMBL" id="EFC40425.1"/>
    </source>
</evidence>
<dbReference type="AlphaFoldDB" id="D2VRN8"/>
<dbReference type="PANTHER" id="PTHR10741">
    <property type="entry name" value="TRANSLIN AND TRANSLIN ASSOCIATED PROTEIN X"/>
    <property type="match status" value="1"/>
</dbReference>
<evidence type="ECO:0000256" key="6">
    <source>
        <dbReference type="ARBA" id="ARBA00023125"/>
    </source>
</evidence>
<comment type="subcellular location">
    <subcellularLocation>
        <location evidence="2">Cytoplasm</location>
    </subcellularLocation>
    <subcellularLocation>
        <location evidence="1">Nucleus</location>
    </subcellularLocation>
</comment>
<evidence type="ECO:0000256" key="2">
    <source>
        <dbReference type="ARBA" id="ARBA00004496"/>
    </source>
</evidence>
<dbReference type="FunFam" id="1.20.58.200:FF:000002">
    <property type="entry name" value="Putative translin"/>
    <property type="match status" value="1"/>
</dbReference>
<evidence type="ECO:0000256" key="3">
    <source>
        <dbReference type="ARBA" id="ARBA00005902"/>
    </source>
</evidence>
<keyword evidence="6" id="KW-0238">DNA-binding</keyword>
<comment type="similarity">
    <text evidence="3">Belongs to the translin family.</text>
</comment>
<dbReference type="SUPFAM" id="SSF74784">
    <property type="entry name" value="Translin"/>
    <property type="match status" value="1"/>
</dbReference>
<dbReference type="OMA" id="DAFHFTI"/>
<dbReference type="InterPro" id="IPR016069">
    <property type="entry name" value="Translin_C"/>
</dbReference>
<dbReference type="FunCoup" id="D2VRN8">
    <property type="interactions" value="751"/>
</dbReference>
<evidence type="ECO:0000313" key="9">
    <source>
        <dbReference type="Proteomes" id="UP000006671"/>
    </source>
</evidence>